<dbReference type="EMBL" id="CP116341">
    <property type="protein sequence ID" value="WOV83901.1"/>
    <property type="molecule type" value="Genomic_DNA"/>
</dbReference>
<dbReference type="Proteomes" id="UP001303532">
    <property type="component" value="Chromosome"/>
</dbReference>
<dbReference type="PROSITE" id="PS50943">
    <property type="entry name" value="HTH_CROC1"/>
    <property type="match status" value="1"/>
</dbReference>
<dbReference type="SMART" id="SM00530">
    <property type="entry name" value="HTH_XRE"/>
    <property type="match status" value="1"/>
</dbReference>
<keyword evidence="4" id="KW-1185">Reference proteome</keyword>
<proteinExistence type="predicted"/>
<dbReference type="SUPFAM" id="SSF47413">
    <property type="entry name" value="lambda repressor-like DNA-binding domains"/>
    <property type="match status" value="1"/>
</dbReference>
<feature type="domain" description="HTH cro/C1-type" evidence="2">
    <location>
        <begin position="111"/>
        <end position="165"/>
    </location>
</feature>
<organism evidence="3 4">
    <name type="scientific">Sporosarcina jeotgali</name>
    <dbReference type="NCBI Taxonomy" id="3020056"/>
    <lineage>
        <taxon>Bacteria</taxon>
        <taxon>Bacillati</taxon>
        <taxon>Bacillota</taxon>
        <taxon>Bacilli</taxon>
        <taxon>Bacillales</taxon>
        <taxon>Caryophanaceae</taxon>
        <taxon>Sporosarcina</taxon>
    </lineage>
</organism>
<dbReference type="InterPro" id="IPR010982">
    <property type="entry name" value="Lambda_DNA-bd_dom_sf"/>
</dbReference>
<evidence type="ECO:0000313" key="4">
    <source>
        <dbReference type="Proteomes" id="UP001303532"/>
    </source>
</evidence>
<dbReference type="Gene3D" id="1.10.260.40">
    <property type="entry name" value="lambda repressor-like DNA-binding domains"/>
    <property type="match status" value="1"/>
</dbReference>
<dbReference type="PANTHER" id="PTHR46558:SF4">
    <property type="entry name" value="DNA-BIDING PHAGE PROTEIN"/>
    <property type="match status" value="1"/>
</dbReference>
<dbReference type="CDD" id="cd00093">
    <property type="entry name" value="HTH_XRE"/>
    <property type="match status" value="1"/>
</dbReference>
<dbReference type="PANTHER" id="PTHR46558">
    <property type="entry name" value="TRACRIPTIONAL REGULATORY PROTEIN-RELATED-RELATED"/>
    <property type="match status" value="1"/>
</dbReference>
<dbReference type="InterPro" id="IPR001387">
    <property type="entry name" value="Cro/C1-type_HTH"/>
</dbReference>
<name>A0ABZ0KU18_9BACL</name>
<sequence length="169" mass="18972">MHELLEVSEVARLLKVNPDIVCKLIKSGQLMGLKLGRMKVSTIEIEDFLQRNAGKDLTDPYNVKKLEGAVELGSSRRSVDSSSDEFKIFNEGSTVKNEGGSSGKPVHVINLYAARRELGIEQKALAKLLNIHWTSYSRKERGVHDFTLSEAKKLAEYFNCTLNDLFQDD</sequence>
<gene>
    <name evidence="3" type="ORF">PGH26_13610</name>
</gene>
<reference evidence="3 4" key="1">
    <citation type="submission" date="2023-01" db="EMBL/GenBank/DDBJ databases">
        <title>Sporosarcina sp. nov., isolated from Korean tranditional fermented seafood 'Jeotgal'.</title>
        <authorList>
            <person name="Yang A.-I."/>
        </authorList>
    </citation>
    <scope>NUCLEOTIDE SEQUENCE [LARGE SCALE GENOMIC DNA]</scope>
    <source>
        <strain evidence="3 4">B2O-1</strain>
    </source>
</reference>
<evidence type="ECO:0000259" key="2">
    <source>
        <dbReference type="PROSITE" id="PS50943"/>
    </source>
</evidence>
<accession>A0ABZ0KU18</accession>
<keyword evidence="1" id="KW-0238">DNA-binding</keyword>
<dbReference type="Pfam" id="PF01381">
    <property type="entry name" value="HTH_3"/>
    <property type="match status" value="1"/>
</dbReference>
<protein>
    <submittedName>
        <fullName evidence="3">Helix-turn-helix domain-containing protein</fullName>
    </submittedName>
</protein>
<evidence type="ECO:0000313" key="3">
    <source>
        <dbReference type="EMBL" id="WOV83901.1"/>
    </source>
</evidence>
<dbReference type="RefSeq" id="WP_323691589.1">
    <property type="nucleotide sequence ID" value="NZ_CP116341.1"/>
</dbReference>
<evidence type="ECO:0000256" key="1">
    <source>
        <dbReference type="ARBA" id="ARBA00023125"/>
    </source>
</evidence>